<name>A0ABX8AHG9_9BRAD</name>
<dbReference type="EMBL" id="CP036498">
    <property type="protein sequence ID" value="QUS42049.1"/>
    <property type="molecule type" value="Genomic_DNA"/>
</dbReference>
<sequence length="38" mass="3888">MAVKIGPRVTSQDCSACGSKVVKTFGGAGPPLRLRLDA</sequence>
<evidence type="ECO:0000313" key="2">
    <source>
        <dbReference type="Proteomes" id="UP000682843"/>
    </source>
</evidence>
<reference evidence="1 2" key="1">
    <citation type="submission" date="2019-02" db="EMBL/GenBank/DDBJ databases">
        <title>Emended description of the genus Rhodopseudomonas and description of Rhodopseudomonas albus sp. nov., a non-phototrophic, heavy-metal-tolerant bacterium isolated from garden soil.</title>
        <authorList>
            <person name="Bao Z."/>
            <person name="Cao W.W."/>
            <person name="Sato Y."/>
            <person name="Nishizawa T."/>
            <person name="Zhao J."/>
            <person name="Guo Y."/>
            <person name="Ohta H."/>
        </authorList>
    </citation>
    <scope>NUCLEOTIDE SEQUENCE [LARGE SCALE GENOMIC DNA]</scope>
    <source>
        <strain evidence="1 2">SK50-23</strain>
    </source>
</reference>
<proteinExistence type="predicted"/>
<gene>
    <name evidence="1" type="ORF">RPMA_26900</name>
</gene>
<dbReference type="Proteomes" id="UP000682843">
    <property type="component" value="Chromosome"/>
</dbReference>
<evidence type="ECO:0000313" key="1">
    <source>
        <dbReference type="EMBL" id="QUS42049.1"/>
    </source>
</evidence>
<accession>A0ABX8AHG9</accession>
<protein>
    <submittedName>
        <fullName evidence="1">Uncharacterized protein</fullName>
    </submittedName>
</protein>
<organism evidence="1 2">
    <name type="scientific">Tardiphaga alba</name>
    <dbReference type="NCBI Taxonomy" id="340268"/>
    <lineage>
        <taxon>Bacteria</taxon>
        <taxon>Pseudomonadati</taxon>
        <taxon>Pseudomonadota</taxon>
        <taxon>Alphaproteobacteria</taxon>
        <taxon>Hyphomicrobiales</taxon>
        <taxon>Nitrobacteraceae</taxon>
        <taxon>Tardiphaga</taxon>
    </lineage>
</organism>
<keyword evidence="2" id="KW-1185">Reference proteome</keyword>